<keyword evidence="1" id="KW-0812">Transmembrane</keyword>
<reference evidence="2 3" key="1">
    <citation type="journal article" date="2011" name="J. Bacteriol.">
        <title>Genome sequence of 'Pedosphaera parvula' Ellin514, an aerobic Verrucomicrobial isolate from pasture soil.</title>
        <authorList>
            <person name="Kant R."/>
            <person name="van Passel M.W."/>
            <person name="Sangwan P."/>
            <person name="Palva A."/>
            <person name="Lucas S."/>
            <person name="Copeland A."/>
            <person name="Lapidus A."/>
            <person name="Glavina Del Rio T."/>
            <person name="Dalin E."/>
            <person name="Tice H."/>
            <person name="Bruce D."/>
            <person name="Goodwin L."/>
            <person name="Pitluck S."/>
            <person name="Chertkov O."/>
            <person name="Larimer F.W."/>
            <person name="Land M.L."/>
            <person name="Hauser L."/>
            <person name="Brettin T.S."/>
            <person name="Detter J.C."/>
            <person name="Han S."/>
            <person name="de Vos W.M."/>
            <person name="Janssen P.H."/>
            <person name="Smidt H."/>
        </authorList>
    </citation>
    <scope>NUCLEOTIDE SEQUENCE [LARGE SCALE GENOMIC DNA]</scope>
    <source>
        <strain evidence="2 3">Ellin514</strain>
    </source>
</reference>
<comment type="caution">
    <text evidence="2">The sequence shown here is derived from an EMBL/GenBank/DDBJ whole genome shotgun (WGS) entry which is preliminary data.</text>
</comment>
<feature type="transmembrane region" description="Helical" evidence="1">
    <location>
        <begin position="38"/>
        <end position="63"/>
    </location>
</feature>
<accession>B9XCW7</accession>
<evidence type="ECO:0000313" key="2">
    <source>
        <dbReference type="EMBL" id="EEF62313.1"/>
    </source>
</evidence>
<evidence type="ECO:0000313" key="3">
    <source>
        <dbReference type="Proteomes" id="UP000003688"/>
    </source>
</evidence>
<keyword evidence="3" id="KW-1185">Reference proteome</keyword>
<keyword evidence="1" id="KW-0472">Membrane</keyword>
<proteinExistence type="predicted"/>
<dbReference type="EMBL" id="ABOX02000005">
    <property type="protein sequence ID" value="EEF62313.1"/>
    <property type="molecule type" value="Genomic_DNA"/>
</dbReference>
<sequence length="169" mass="18110">MSDPAWHDGLTGWVPLKDVLAWSAQSITPPLLPVRNSIHWPGLVVLGLAVFALLFLAVLISLVSNGKSAGSAGGVEFMYETGAIFVFFLISALAGIVVSLVGIFVLRARNHMNIGGFCANAFLILFFVVSLATGVFRKNEIPPSRDRDASQYWLTNLPGGSVAKTNQHS</sequence>
<evidence type="ECO:0000256" key="1">
    <source>
        <dbReference type="SAM" id="Phobius"/>
    </source>
</evidence>
<dbReference type="Proteomes" id="UP000003688">
    <property type="component" value="Unassembled WGS sequence"/>
</dbReference>
<protein>
    <submittedName>
        <fullName evidence="2">Uncharacterized protein</fullName>
    </submittedName>
</protein>
<organism evidence="2 3">
    <name type="scientific">Pedosphaera parvula (strain Ellin514)</name>
    <dbReference type="NCBI Taxonomy" id="320771"/>
    <lineage>
        <taxon>Bacteria</taxon>
        <taxon>Pseudomonadati</taxon>
        <taxon>Verrucomicrobiota</taxon>
        <taxon>Pedosphaerae</taxon>
        <taxon>Pedosphaerales</taxon>
        <taxon>Pedosphaeraceae</taxon>
        <taxon>Pedosphaera</taxon>
    </lineage>
</organism>
<dbReference type="STRING" id="320771.Cflav_PD4948"/>
<name>B9XCW7_PEDPL</name>
<feature type="transmembrane region" description="Helical" evidence="1">
    <location>
        <begin position="114"/>
        <end position="136"/>
    </location>
</feature>
<keyword evidence="1" id="KW-1133">Transmembrane helix</keyword>
<gene>
    <name evidence="2" type="ORF">Cflav_PD4948</name>
</gene>
<dbReference type="AlphaFoldDB" id="B9XCW7"/>
<feature type="transmembrane region" description="Helical" evidence="1">
    <location>
        <begin position="84"/>
        <end position="108"/>
    </location>
</feature>